<protein>
    <submittedName>
        <fullName evidence="2">Uncharacterized protein</fullName>
    </submittedName>
</protein>
<dbReference type="RefSeq" id="WP_271020420.1">
    <property type="nucleotide sequence ID" value="NZ_JAQHXR010000001.1"/>
</dbReference>
<keyword evidence="1" id="KW-0175">Coiled coil</keyword>
<gene>
    <name evidence="2" type="ORF">PF021_00410</name>
</gene>
<feature type="coiled-coil region" evidence="1">
    <location>
        <begin position="19"/>
        <end position="46"/>
    </location>
</feature>
<evidence type="ECO:0000313" key="3">
    <source>
        <dbReference type="Proteomes" id="UP001210261"/>
    </source>
</evidence>
<organism evidence="2 3">
    <name type="scientific">Helicobacter ibis</name>
    <dbReference type="NCBI Taxonomy" id="2962633"/>
    <lineage>
        <taxon>Bacteria</taxon>
        <taxon>Pseudomonadati</taxon>
        <taxon>Campylobacterota</taxon>
        <taxon>Epsilonproteobacteria</taxon>
        <taxon>Campylobacterales</taxon>
        <taxon>Helicobacteraceae</taxon>
        <taxon>Helicobacter</taxon>
    </lineage>
</organism>
<name>A0ABT4VBQ4_9HELI</name>
<comment type="caution">
    <text evidence="2">The sequence shown here is derived from an EMBL/GenBank/DDBJ whole genome shotgun (WGS) entry which is preliminary data.</text>
</comment>
<accession>A0ABT4VBQ4</accession>
<dbReference type="EMBL" id="JAQHXR010000001">
    <property type="protein sequence ID" value="MDA3968135.1"/>
    <property type="molecule type" value="Genomic_DNA"/>
</dbReference>
<reference evidence="2 3" key="1">
    <citation type="submission" date="2023-01" db="EMBL/GenBank/DDBJ databases">
        <title>Description of Helicobacter ibis sp. nov. isolated from faecal droppings of black-faced ibis (Theristicus melanopis).</title>
        <authorList>
            <person name="Lopez-Cantillo M."/>
            <person name="Vidal-Veuthey B."/>
            <person name="Mella A."/>
            <person name="De La Haba R."/>
            <person name="Collado L."/>
        </authorList>
    </citation>
    <scope>NUCLEOTIDE SEQUENCE [LARGE SCALE GENOMIC DNA]</scope>
    <source>
        <strain evidence="2 3">A82</strain>
    </source>
</reference>
<evidence type="ECO:0000256" key="1">
    <source>
        <dbReference type="SAM" id="Coils"/>
    </source>
</evidence>
<keyword evidence="3" id="KW-1185">Reference proteome</keyword>
<dbReference type="Proteomes" id="UP001210261">
    <property type="component" value="Unassembled WGS sequence"/>
</dbReference>
<proteinExistence type="predicted"/>
<evidence type="ECO:0000313" key="2">
    <source>
        <dbReference type="EMBL" id="MDA3968135.1"/>
    </source>
</evidence>
<sequence length="60" mass="7024">MTTQQNFEVYNERKLVSFLTNIRKQIAKLEADKSVIERKIQEKSSKEEAIRTALAKKLDI</sequence>